<reference evidence="2" key="1">
    <citation type="journal article" date="2021" name="Int. J. Syst. Evol. Microbiol.">
        <title>Actinocatenispora comari sp. nov., an endophytic actinomycete isolated from aerial parts of Comarum salesowianum.</title>
        <authorList>
            <person name="Oyunbileg N."/>
            <person name="Iizaka Y."/>
            <person name="Hamada M."/>
            <person name="Davaapurev B.O."/>
            <person name="Fukumoto A."/>
            <person name="Tsetseg B."/>
            <person name="Kato F."/>
            <person name="Tamura T."/>
            <person name="Batkhuu J."/>
            <person name="Anzai Y."/>
        </authorList>
    </citation>
    <scope>NUCLEOTIDE SEQUENCE [LARGE SCALE GENOMIC DNA]</scope>
    <source>
        <strain evidence="2">NUM-2625</strain>
    </source>
</reference>
<sequence length="267" mass="29137">MAEDPARAVDTSRANPARIYDYLLGGAHNFEVDRAAGDQMLPTARQTARVNRGFLRRAVRFLAEQGVDQFLDLGSGIPTVGNVHEIARQANPAARVVYVDNEPVAVAYAQQLLADDPQTEMVDADVRDPESVWRSDAVRRLLDQDRPIGVLLAAVLHFVPDADDPAGIVAGYLERTVPGSFLALSHYTADAWQVDQQQNATRAGENYQRNTSTPVVTRSRAELAALVAGLELVPPGITWAQDWRPAADAEDPPATVHDIYALVARRP</sequence>
<dbReference type="AlphaFoldDB" id="A0A8J4ELX9"/>
<organism evidence="1 2">
    <name type="scientific">Actinocatenispora comari</name>
    <dbReference type="NCBI Taxonomy" id="2807577"/>
    <lineage>
        <taxon>Bacteria</taxon>
        <taxon>Bacillati</taxon>
        <taxon>Actinomycetota</taxon>
        <taxon>Actinomycetes</taxon>
        <taxon>Micromonosporales</taxon>
        <taxon>Micromonosporaceae</taxon>
        <taxon>Actinocatenispora</taxon>
    </lineage>
</organism>
<dbReference type="EMBL" id="BOPO01000061">
    <property type="protein sequence ID" value="GIL28268.1"/>
    <property type="molecule type" value="Genomic_DNA"/>
</dbReference>
<keyword evidence="2" id="KW-1185">Reference proteome</keyword>
<evidence type="ECO:0000313" key="2">
    <source>
        <dbReference type="Proteomes" id="UP000614996"/>
    </source>
</evidence>
<accession>A0A8J4ELX9</accession>
<comment type="caution">
    <text evidence="1">The sequence shown here is derived from an EMBL/GenBank/DDBJ whole genome shotgun (WGS) entry which is preliminary data.</text>
</comment>
<gene>
    <name evidence="1" type="ORF">NUM_35220</name>
</gene>
<dbReference type="Proteomes" id="UP000614996">
    <property type="component" value="Unassembled WGS sequence"/>
</dbReference>
<evidence type="ECO:0000313" key="1">
    <source>
        <dbReference type="EMBL" id="GIL28268.1"/>
    </source>
</evidence>
<dbReference type="InterPro" id="IPR029063">
    <property type="entry name" value="SAM-dependent_MTases_sf"/>
</dbReference>
<dbReference type="SUPFAM" id="SSF53335">
    <property type="entry name" value="S-adenosyl-L-methionine-dependent methyltransferases"/>
    <property type="match status" value="1"/>
</dbReference>
<dbReference type="PIRSF" id="PIRSF017393">
    <property type="entry name" value="MTase_SAV2177"/>
    <property type="match status" value="1"/>
</dbReference>
<protein>
    <recommendedName>
        <fullName evidence="3">S-adenosyl methyltransferase</fullName>
    </recommendedName>
</protein>
<dbReference type="Pfam" id="PF04672">
    <property type="entry name" value="Methyltransf_19"/>
    <property type="match status" value="1"/>
</dbReference>
<evidence type="ECO:0008006" key="3">
    <source>
        <dbReference type="Google" id="ProtNLM"/>
    </source>
</evidence>
<dbReference type="Gene3D" id="3.40.50.150">
    <property type="entry name" value="Vaccinia Virus protein VP39"/>
    <property type="match status" value="1"/>
</dbReference>
<proteinExistence type="predicted"/>
<dbReference type="InterPro" id="IPR006764">
    <property type="entry name" value="SAM_dep_MeTrfase_SAV2177_type"/>
</dbReference>
<name>A0A8J4ELX9_9ACTN</name>